<evidence type="ECO:0000313" key="1">
    <source>
        <dbReference type="EMBL" id="MDZ5458270.1"/>
    </source>
</evidence>
<accession>A0ABU5IIE2</accession>
<dbReference type="EMBL" id="JAXOJX010000027">
    <property type="protein sequence ID" value="MDZ5458270.1"/>
    <property type="molecule type" value="Genomic_DNA"/>
</dbReference>
<organism evidence="1 2">
    <name type="scientific">Azohydromonas lata</name>
    <dbReference type="NCBI Taxonomy" id="45677"/>
    <lineage>
        <taxon>Bacteria</taxon>
        <taxon>Pseudomonadati</taxon>
        <taxon>Pseudomonadota</taxon>
        <taxon>Betaproteobacteria</taxon>
        <taxon>Burkholderiales</taxon>
        <taxon>Sphaerotilaceae</taxon>
        <taxon>Azohydromonas</taxon>
    </lineage>
</organism>
<keyword evidence="2" id="KW-1185">Reference proteome</keyword>
<proteinExistence type="predicted"/>
<sequence length="105" mass="11906">MRTIAAASTTVWRLPLAREPSAAGTQELLLSFQTRAKARFFEAWRDMKAANKQAVANNPHREHGPDLLFLKPTAQHGESCLETIEGVRLIRNQALRHLVQMQYLL</sequence>
<comment type="caution">
    <text evidence="1">The sequence shown here is derived from an EMBL/GenBank/DDBJ whole genome shotgun (WGS) entry which is preliminary data.</text>
</comment>
<dbReference type="Proteomes" id="UP001293718">
    <property type="component" value="Unassembled WGS sequence"/>
</dbReference>
<name>A0ABU5IIE2_9BURK</name>
<reference evidence="1 2" key="1">
    <citation type="submission" date="2023-11" db="EMBL/GenBank/DDBJ databases">
        <title>Draft genome of Azohydromonas lata strain H1 (DSM1123), a polyhydroxyalkanoate producer.</title>
        <authorList>
            <person name="Traversa D."/>
            <person name="D'Addabbo P."/>
            <person name="Pazzani C."/>
            <person name="Manzari C."/>
            <person name="Chiara M."/>
            <person name="Scrascia M."/>
        </authorList>
    </citation>
    <scope>NUCLEOTIDE SEQUENCE [LARGE SCALE GENOMIC DNA]</scope>
    <source>
        <strain evidence="1 2">H1</strain>
    </source>
</reference>
<protein>
    <submittedName>
        <fullName evidence="1">Uncharacterized protein</fullName>
    </submittedName>
</protein>
<gene>
    <name evidence="1" type="ORF">SM757_16970</name>
</gene>
<evidence type="ECO:0000313" key="2">
    <source>
        <dbReference type="Proteomes" id="UP001293718"/>
    </source>
</evidence>